<organism evidence="1 2">
    <name type="scientific">candidate division WWE3 bacterium</name>
    <dbReference type="NCBI Taxonomy" id="2053526"/>
    <lineage>
        <taxon>Bacteria</taxon>
        <taxon>Katanobacteria</taxon>
    </lineage>
</organism>
<sequence>MTDLIRLSLPTKFTVFLDKISDETKTVIKGVYDSSQIQELANHTENNPWHDYENCLEHVEHVFANIQELLRLDFVKDASIQSSYKRYLSQLIDPEGTFSRLELLLIACSLHDISKGQVRPETDQIAPGDYYLITNDDGTTRGSGHEHASSLIVPELLYDSGLTNKELQHVVNLVDMHDTFSKGFYTENLSSLDSPDPESDARRCVKEAPEYALELMLHIIADEYGAAVTQDYRQYLLNEVVARYDLTHHE</sequence>
<reference evidence="1" key="1">
    <citation type="submission" date="2020-04" db="EMBL/GenBank/DDBJ databases">
        <authorList>
            <person name="Zhang T."/>
        </authorList>
    </citation>
    <scope>NUCLEOTIDE SEQUENCE</scope>
    <source>
        <strain evidence="1">HKST-UBA03</strain>
    </source>
</reference>
<reference evidence="1" key="2">
    <citation type="journal article" date="2021" name="Microbiome">
        <title>Successional dynamics and alternative stable states in a saline activated sludge microbial community over 9 years.</title>
        <authorList>
            <person name="Wang Y."/>
            <person name="Ye J."/>
            <person name="Ju F."/>
            <person name="Liu L."/>
            <person name="Boyd J.A."/>
            <person name="Deng Y."/>
            <person name="Parks D.H."/>
            <person name="Jiang X."/>
            <person name="Yin X."/>
            <person name="Woodcroft B.J."/>
            <person name="Tyson G.W."/>
            <person name="Hugenholtz P."/>
            <person name="Polz M.F."/>
            <person name="Zhang T."/>
        </authorList>
    </citation>
    <scope>NUCLEOTIDE SEQUENCE</scope>
    <source>
        <strain evidence="1">HKST-UBA03</strain>
    </source>
</reference>
<dbReference type="SUPFAM" id="SSF109604">
    <property type="entry name" value="HD-domain/PDEase-like"/>
    <property type="match status" value="1"/>
</dbReference>
<evidence type="ECO:0000313" key="1">
    <source>
        <dbReference type="EMBL" id="MCA9391791.1"/>
    </source>
</evidence>
<protein>
    <submittedName>
        <fullName evidence="1">HD domain-containing protein</fullName>
    </submittedName>
</protein>
<dbReference type="AlphaFoldDB" id="A0A955LKZ7"/>
<accession>A0A955LKZ7</accession>
<proteinExistence type="predicted"/>
<gene>
    <name evidence="1" type="ORF">KC614_01120</name>
</gene>
<dbReference type="EMBL" id="JAGQKZ010000005">
    <property type="protein sequence ID" value="MCA9391791.1"/>
    <property type="molecule type" value="Genomic_DNA"/>
</dbReference>
<name>A0A955LKZ7_UNCKA</name>
<comment type="caution">
    <text evidence="1">The sequence shown here is derived from an EMBL/GenBank/DDBJ whole genome shotgun (WGS) entry which is preliminary data.</text>
</comment>
<evidence type="ECO:0000313" key="2">
    <source>
        <dbReference type="Proteomes" id="UP000751518"/>
    </source>
</evidence>
<dbReference type="Proteomes" id="UP000751518">
    <property type="component" value="Unassembled WGS sequence"/>
</dbReference>
<dbReference type="Gene3D" id="1.10.3210.10">
    <property type="entry name" value="Hypothetical protein af1432"/>
    <property type="match status" value="1"/>
</dbReference>